<reference evidence="2 3" key="2">
    <citation type="journal article" date="2015" name="Eukaryot. Cell">
        <title>Asexual propagation of a virulent clone complex in a human and feline outbreak of sporotrichosis.</title>
        <authorList>
            <person name="Teixeira Mde M."/>
            <person name="Rodrigues A.M."/>
            <person name="Tsui C.K."/>
            <person name="de Almeida L.G."/>
            <person name="Van Diepeningen A.D."/>
            <person name="van den Ende B.G."/>
            <person name="Fernandes G.F."/>
            <person name="Kano R."/>
            <person name="Hamelin R.C."/>
            <person name="Lopes-Bezerra L.M."/>
            <person name="Vasconcelos A.T."/>
            <person name="de Hoog S."/>
            <person name="de Camargo Z.P."/>
            <person name="Felipe M.S."/>
        </authorList>
    </citation>
    <scope>NUCLEOTIDE SEQUENCE [LARGE SCALE GENOMIC DNA]</scope>
    <source>
        <strain evidence="2 3">1099-18</strain>
    </source>
</reference>
<dbReference type="RefSeq" id="XP_016590504.1">
    <property type="nucleotide sequence ID" value="XM_016734805.1"/>
</dbReference>
<dbReference type="GeneID" id="27670082"/>
<evidence type="ECO:0000313" key="3">
    <source>
        <dbReference type="Proteomes" id="UP000033710"/>
    </source>
</evidence>
<comment type="caution">
    <text evidence="2">The sequence shown here is derived from an EMBL/GenBank/DDBJ whole genome shotgun (WGS) entry which is preliminary data.</text>
</comment>
<dbReference type="Proteomes" id="UP000033710">
    <property type="component" value="Unassembled WGS sequence"/>
</dbReference>
<dbReference type="KEGG" id="ssck:SPSK_08165"/>
<gene>
    <name evidence="2" type="ORF">SPSK_08165</name>
</gene>
<feature type="region of interest" description="Disordered" evidence="1">
    <location>
        <begin position="1"/>
        <end position="25"/>
    </location>
</feature>
<dbReference type="EMBL" id="AXCR01000004">
    <property type="protein sequence ID" value="KJR87828.1"/>
    <property type="molecule type" value="Genomic_DNA"/>
</dbReference>
<name>A0A0F2MDR1_SPOSC</name>
<protein>
    <submittedName>
        <fullName evidence="2">Uncharacterized protein</fullName>
    </submittedName>
</protein>
<reference evidence="2 3" key="1">
    <citation type="journal article" date="2014" name="BMC Genomics">
        <title>Comparative genomics of the major fungal agents of human and animal Sporotrichosis: Sporothrix schenckii and Sporothrix brasiliensis.</title>
        <authorList>
            <person name="Teixeira M.M."/>
            <person name="de Almeida L.G."/>
            <person name="Kubitschek-Barreira P."/>
            <person name="Alves F.L."/>
            <person name="Kioshima E.S."/>
            <person name="Abadio A.K."/>
            <person name="Fernandes L."/>
            <person name="Derengowski L.S."/>
            <person name="Ferreira K.S."/>
            <person name="Souza R.C."/>
            <person name="Ruiz J.C."/>
            <person name="de Andrade N.C."/>
            <person name="Paes H.C."/>
            <person name="Nicola A.M."/>
            <person name="Albuquerque P."/>
            <person name="Gerber A.L."/>
            <person name="Martins V.P."/>
            <person name="Peconick L.D."/>
            <person name="Neto A.V."/>
            <person name="Chaucanez C.B."/>
            <person name="Silva P.A."/>
            <person name="Cunha O.L."/>
            <person name="de Oliveira F.F."/>
            <person name="dos Santos T.C."/>
            <person name="Barros A.L."/>
            <person name="Soares M.A."/>
            <person name="de Oliveira L.M."/>
            <person name="Marini M.M."/>
            <person name="Villalobos-Duno H."/>
            <person name="Cunha M.M."/>
            <person name="de Hoog S."/>
            <person name="da Silveira J.F."/>
            <person name="Henrissat B."/>
            <person name="Nino-Vega G.A."/>
            <person name="Cisalpino P.S."/>
            <person name="Mora-Montes H.M."/>
            <person name="Almeida S.R."/>
            <person name="Stajich J.E."/>
            <person name="Lopes-Bezerra L.M."/>
            <person name="Vasconcelos A.T."/>
            <person name="Felipe M.S."/>
        </authorList>
    </citation>
    <scope>NUCLEOTIDE SEQUENCE [LARGE SCALE GENOMIC DNA]</scope>
    <source>
        <strain evidence="2 3">1099-18</strain>
    </source>
</reference>
<sequence length="105" mass="11498">MTGHARQPLAAATETLWREEARNEGGQCWSISEEEMMGAATAPHSGGFVTIRGAARGNMFKAAKKVHFSPETENDMKHKIAKQIIQGENPIVEEGLRHGKGNSRQ</sequence>
<dbReference type="AlphaFoldDB" id="A0A0F2MDR1"/>
<dbReference type="VEuPathDB" id="FungiDB:SPSK_08165"/>
<accession>A0A0F2MDR1</accession>
<organism evidence="2 3">
    <name type="scientific">Sporothrix schenckii 1099-18</name>
    <dbReference type="NCBI Taxonomy" id="1397361"/>
    <lineage>
        <taxon>Eukaryota</taxon>
        <taxon>Fungi</taxon>
        <taxon>Dikarya</taxon>
        <taxon>Ascomycota</taxon>
        <taxon>Pezizomycotina</taxon>
        <taxon>Sordariomycetes</taxon>
        <taxon>Sordariomycetidae</taxon>
        <taxon>Ophiostomatales</taxon>
        <taxon>Ophiostomataceae</taxon>
        <taxon>Sporothrix</taxon>
    </lineage>
</organism>
<evidence type="ECO:0000256" key="1">
    <source>
        <dbReference type="SAM" id="MobiDB-lite"/>
    </source>
</evidence>
<proteinExistence type="predicted"/>
<evidence type="ECO:0000313" key="2">
    <source>
        <dbReference type="EMBL" id="KJR87828.1"/>
    </source>
</evidence>